<proteinExistence type="predicted"/>
<evidence type="ECO:0000313" key="2">
    <source>
        <dbReference type="EMBL" id="ORY69722.1"/>
    </source>
</evidence>
<evidence type="ECO:0000313" key="3">
    <source>
        <dbReference type="Proteomes" id="UP000193689"/>
    </source>
</evidence>
<accession>A0A1Y2EDS5</accession>
<organism evidence="2 3">
    <name type="scientific">Pseudomassariella vexata</name>
    <dbReference type="NCBI Taxonomy" id="1141098"/>
    <lineage>
        <taxon>Eukaryota</taxon>
        <taxon>Fungi</taxon>
        <taxon>Dikarya</taxon>
        <taxon>Ascomycota</taxon>
        <taxon>Pezizomycotina</taxon>
        <taxon>Sordariomycetes</taxon>
        <taxon>Xylariomycetidae</taxon>
        <taxon>Amphisphaeriales</taxon>
        <taxon>Pseudomassariaceae</taxon>
        <taxon>Pseudomassariella</taxon>
    </lineage>
</organism>
<feature type="region of interest" description="Disordered" evidence="1">
    <location>
        <begin position="16"/>
        <end position="59"/>
    </location>
</feature>
<feature type="compositionally biased region" description="Polar residues" evidence="1">
    <location>
        <begin position="48"/>
        <end position="59"/>
    </location>
</feature>
<name>A0A1Y2EDS5_9PEZI</name>
<protein>
    <submittedName>
        <fullName evidence="2">Uncharacterized protein</fullName>
    </submittedName>
</protein>
<dbReference type="Proteomes" id="UP000193689">
    <property type="component" value="Unassembled WGS sequence"/>
</dbReference>
<gene>
    <name evidence="2" type="ORF">BCR38DRAFT_419902</name>
</gene>
<dbReference type="InParanoid" id="A0A1Y2EDS5"/>
<dbReference type="AlphaFoldDB" id="A0A1Y2EDS5"/>
<keyword evidence="3" id="KW-1185">Reference proteome</keyword>
<dbReference type="GeneID" id="63775562"/>
<comment type="caution">
    <text evidence="2">The sequence shown here is derived from an EMBL/GenBank/DDBJ whole genome shotgun (WGS) entry which is preliminary data.</text>
</comment>
<evidence type="ECO:0000256" key="1">
    <source>
        <dbReference type="SAM" id="MobiDB-lite"/>
    </source>
</evidence>
<dbReference type="RefSeq" id="XP_040719672.1">
    <property type="nucleotide sequence ID" value="XM_040859350.1"/>
</dbReference>
<reference evidence="2 3" key="1">
    <citation type="submission" date="2016-07" db="EMBL/GenBank/DDBJ databases">
        <title>Pervasive Adenine N6-methylation of Active Genes in Fungi.</title>
        <authorList>
            <consortium name="DOE Joint Genome Institute"/>
            <person name="Mondo S.J."/>
            <person name="Dannebaum R.O."/>
            <person name="Kuo R.C."/>
            <person name="Labutti K."/>
            <person name="Haridas S."/>
            <person name="Kuo A."/>
            <person name="Salamov A."/>
            <person name="Ahrendt S.R."/>
            <person name="Lipzen A."/>
            <person name="Sullivan W."/>
            <person name="Andreopoulos W.B."/>
            <person name="Clum A."/>
            <person name="Lindquist E."/>
            <person name="Daum C."/>
            <person name="Ramamoorthy G.K."/>
            <person name="Gryganskyi A."/>
            <person name="Culley D."/>
            <person name="Magnuson J.K."/>
            <person name="James T.Y."/>
            <person name="O'Malley M.A."/>
            <person name="Stajich J.E."/>
            <person name="Spatafora J.W."/>
            <person name="Visel A."/>
            <person name="Grigoriev I.V."/>
        </authorList>
    </citation>
    <scope>NUCLEOTIDE SEQUENCE [LARGE SCALE GENOMIC DNA]</scope>
    <source>
        <strain evidence="2 3">CBS 129021</strain>
    </source>
</reference>
<sequence>MRPSREPTAKRFLFLQSPITTSPHAKAGHPPRHTPSSPLEEGCMPQRGSCNLASCQDRR</sequence>
<dbReference type="EMBL" id="MCFJ01000002">
    <property type="protein sequence ID" value="ORY69722.1"/>
    <property type="molecule type" value="Genomic_DNA"/>
</dbReference>